<dbReference type="GO" id="GO:0005886">
    <property type="term" value="C:plasma membrane"/>
    <property type="evidence" value="ECO:0007669"/>
    <property type="project" value="UniProtKB-SubCell"/>
</dbReference>
<dbReference type="Pfam" id="PF02949">
    <property type="entry name" value="7tm_6"/>
    <property type="match status" value="1"/>
</dbReference>
<keyword evidence="4 10" id="KW-0812">Transmembrane</keyword>
<name>A0A9J6CPX8_POLVA</name>
<feature type="transmembrane region" description="Helical" evidence="10">
    <location>
        <begin position="60"/>
        <end position="82"/>
    </location>
</feature>
<organism evidence="11 12">
    <name type="scientific">Polypedilum vanderplanki</name>
    <name type="common">Sleeping chironomid midge</name>
    <dbReference type="NCBI Taxonomy" id="319348"/>
    <lineage>
        <taxon>Eukaryota</taxon>
        <taxon>Metazoa</taxon>
        <taxon>Ecdysozoa</taxon>
        <taxon>Arthropoda</taxon>
        <taxon>Hexapoda</taxon>
        <taxon>Insecta</taxon>
        <taxon>Pterygota</taxon>
        <taxon>Neoptera</taxon>
        <taxon>Endopterygota</taxon>
        <taxon>Diptera</taxon>
        <taxon>Nematocera</taxon>
        <taxon>Chironomoidea</taxon>
        <taxon>Chironomidae</taxon>
        <taxon>Chironominae</taxon>
        <taxon>Polypedilum</taxon>
        <taxon>Polypedilum</taxon>
    </lineage>
</organism>
<feature type="transmembrane region" description="Helical" evidence="10">
    <location>
        <begin position="35"/>
        <end position="54"/>
    </location>
</feature>
<evidence type="ECO:0000256" key="8">
    <source>
        <dbReference type="ARBA" id="ARBA00023170"/>
    </source>
</evidence>
<dbReference type="EMBL" id="JADBJN010000001">
    <property type="protein sequence ID" value="KAG5684281.1"/>
    <property type="molecule type" value="Genomic_DNA"/>
</dbReference>
<keyword evidence="2" id="KW-1003">Cell membrane</keyword>
<evidence type="ECO:0000256" key="6">
    <source>
        <dbReference type="ARBA" id="ARBA00022989"/>
    </source>
</evidence>
<evidence type="ECO:0000313" key="11">
    <source>
        <dbReference type="EMBL" id="KAG5684281.1"/>
    </source>
</evidence>
<feature type="transmembrane region" description="Helical" evidence="10">
    <location>
        <begin position="118"/>
        <end position="140"/>
    </location>
</feature>
<dbReference type="Proteomes" id="UP001107558">
    <property type="component" value="Chromosome 1"/>
</dbReference>
<evidence type="ECO:0000256" key="4">
    <source>
        <dbReference type="ARBA" id="ARBA00022692"/>
    </source>
</evidence>
<keyword evidence="7 10" id="KW-0472">Membrane</keyword>
<dbReference type="PANTHER" id="PTHR21137">
    <property type="entry name" value="ODORANT RECEPTOR"/>
    <property type="match status" value="1"/>
</dbReference>
<comment type="similarity">
    <text evidence="10">Belongs to the insect chemoreceptor superfamily. Heteromeric odorant receptor channel (TC 1.A.69) family.</text>
</comment>
<evidence type="ECO:0000256" key="3">
    <source>
        <dbReference type="ARBA" id="ARBA00022606"/>
    </source>
</evidence>
<evidence type="ECO:0000256" key="5">
    <source>
        <dbReference type="ARBA" id="ARBA00022725"/>
    </source>
</evidence>
<comment type="subcellular location">
    <subcellularLocation>
        <location evidence="1 10">Cell membrane</location>
        <topology evidence="1 10">Multi-pass membrane protein</topology>
    </subcellularLocation>
</comment>
<dbReference type="GO" id="GO:0007165">
    <property type="term" value="P:signal transduction"/>
    <property type="evidence" value="ECO:0007669"/>
    <property type="project" value="UniProtKB-KW"/>
</dbReference>
<keyword evidence="8 10" id="KW-0675">Receptor</keyword>
<dbReference type="OrthoDB" id="7759666at2759"/>
<evidence type="ECO:0000256" key="7">
    <source>
        <dbReference type="ARBA" id="ARBA00023136"/>
    </source>
</evidence>
<evidence type="ECO:0000256" key="1">
    <source>
        <dbReference type="ARBA" id="ARBA00004651"/>
    </source>
</evidence>
<dbReference type="GO" id="GO:0004984">
    <property type="term" value="F:olfactory receptor activity"/>
    <property type="evidence" value="ECO:0007669"/>
    <property type="project" value="InterPro"/>
</dbReference>
<evidence type="ECO:0000256" key="10">
    <source>
        <dbReference type="RuleBase" id="RU351113"/>
    </source>
</evidence>
<keyword evidence="12" id="KW-1185">Reference proteome</keyword>
<feature type="transmembrane region" description="Helical" evidence="10">
    <location>
        <begin position="268"/>
        <end position="289"/>
    </location>
</feature>
<evidence type="ECO:0000256" key="2">
    <source>
        <dbReference type="ARBA" id="ARBA00022475"/>
    </source>
</evidence>
<dbReference type="AlphaFoldDB" id="A0A9J6CPX8"/>
<evidence type="ECO:0000313" key="12">
    <source>
        <dbReference type="Proteomes" id="UP001107558"/>
    </source>
</evidence>
<gene>
    <name evidence="11" type="ORF">PVAND_013517</name>
</gene>
<evidence type="ECO:0000256" key="9">
    <source>
        <dbReference type="ARBA" id="ARBA00023224"/>
    </source>
</evidence>
<reference evidence="11" key="1">
    <citation type="submission" date="2021-03" db="EMBL/GenBank/DDBJ databases">
        <title>Chromosome level genome of the anhydrobiotic midge Polypedilum vanderplanki.</title>
        <authorList>
            <person name="Yoshida Y."/>
            <person name="Kikawada T."/>
            <person name="Gusev O."/>
        </authorList>
    </citation>
    <scope>NUCLEOTIDE SEQUENCE</scope>
    <source>
        <strain evidence="11">NIAS01</strain>
        <tissue evidence="11">Whole body or cell culture</tissue>
    </source>
</reference>
<feature type="transmembrane region" description="Helical" evidence="10">
    <location>
        <begin position="232"/>
        <end position="256"/>
    </location>
</feature>
<proteinExistence type="inferred from homology"/>
<sequence length="361" mass="42407">MLLNRESYRTLLKILTFFGLWDEISVKQKRFTFKVPIIITILCGLIIALSLLQIDEFEKILEVFEITPMIIFVIISTFNFIYTKENLKNLLGIIDQIEEENCEISVVIDEACKLIKKLFTAFTILLTFVLINHTFCPFVFGKLNFPVYTPEILNDSQFMFYAPWLLHSIVAIYCGITNLALQGFRYSLLIIIDYVIQYFRQKLNNSNSDVDLIKCVKLHLHIKELIEKYAEIYLALFYAFLFSSTIMVVSLVFIIINSETRLKSHAFSIVYVIFLLFQIFMPCCCGSLIEQQSKEFVYDLFSSDWRDIDTKHKKKMIFIMENMKKTIQLRAFGFDAINLEFFFQVLKIVYSMYAVLQSMKD</sequence>
<keyword evidence="6 10" id="KW-1133">Transmembrane helix</keyword>
<dbReference type="PANTHER" id="PTHR21137:SF35">
    <property type="entry name" value="ODORANT RECEPTOR 19A-RELATED"/>
    <property type="match status" value="1"/>
</dbReference>
<protein>
    <recommendedName>
        <fullName evidence="10">Odorant receptor</fullName>
    </recommendedName>
</protein>
<keyword evidence="5 10" id="KW-0552">Olfaction</keyword>
<keyword evidence="9 10" id="KW-0807">Transducer</keyword>
<keyword evidence="3 10" id="KW-0716">Sensory transduction</keyword>
<dbReference type="InterPro" id="IPR004117">
    <property type="entry name" value="7tm6_olfct_rcpt"/>
</dbReference>
<dbReference type="GO" id="GO:0005549">
    <property type="term" value="F:odorant binding"/>
    <property type="evidence" value="ECO:0007669"/>
    <property type="project" value="InterPro"/>
</dbReference>
<feature type="transmembrane region" description="Helical" evidence="10">
    <location>
        <begin position="160"/>
        <end position="181"/>
    </location>
</feature>
<accession>A0A9J6CPX8</accession>
<comment type="caution">
    <text evidence="11">The sequence shown here is derived from an EMBL/GenBank/DDBJ whole genome shotgun (WGS) entry which is preliminary data.</text>
</comment>
<comment type="caution">
    <text evidence="10">Lacks conserved residue(s) required for the propagation of feature annotation.</text>
</comment>